<evidence type="ECO:0000256" key="1">
    <source>
        <dbReference type="SAM" id="MobiDB-lite"/>
    </source>
</evidence>
<comment type="caution">
    <text evidence="2">The sequence shown here is derived from an EMBL/GenBank/DDBJ whole genome shotgun (WGS) entry which is preliminary data.</text>
</comment>
<dbReference type="RefSeq" id="WP_109693208.1">
    <property type="nucleotide sequence ID" value="NZ_QGDD01000003.1"/>
</dbReference>
<gene>
    <name evidence="2" type="ORF">DJ010_08290</name>
</gene>
<dbReference type="AlphaFoldDB" id="A0A316TH51"/>
<sequence length="149" mass="16587">MSDQLFANDYSDDATSPPPRILKWRRNGDAFEGLVGQEVDQTLGATWVRALPVPQMDLGFAPDLSEPAPAEPVDEEEARTRSAITLMYEQYGQYHEVLDETDIARVEVIGRIGREVAESLGKAVGTSAVRQKDGLVRVCFWLTDDPYDD</sequence>
<evidence type="ECO:0000313" key="2">
    <source>
        <dbReference type="EMBL" id="PWN03118.1"/>
    </source>
</evidence>
<keyword evidence="3" id="KW-1185">Reference proteome</keyword>
<reference evidence="2 3" key="1">
    <citation type="submission" date="2018-05" db="EMBL/GenBank/DDBJ databases">
        <title>Nocardioides silvaticus genome.</title>
        <authorList>
            <person name="Li C."/>
            <person name="Wang G."/>
        </authorList>
    </citation>
    <scope>NUCLEOTIDE SEQUENCE [LARGE SCALE GENOMIC DNA]</scope>
    <source>
        <strain evidence="2 3">CCTCC AB 2018079</strain>
    </source>
</reference>
<feature type="region of interest" description="Disordered" evidence="1">
    <location>
        <begin position="60"/>
        <end position="79"/>
    </location>
</feature>
<accession>A0A316TH51</accession>
<name>A0A316TH51_9ACTN</name>
<protein>
    <submittedName>
        <fullName evidence="2">Uncharacterized protein</fullName>
    </submittedName>
</protein>
<dbReference type="OrthoDB" id="5191973at2"/>
<proteinExistence type="predicted"/>
<dbReference type="EMBL" id="QGDD01000003">
    <property type="protein sequence ID" value="PWN03118.1"/>
    <property type="molecule type" value="Genomic_DNA"/>
</dbReference>
<dbReference type="Proteomes" id="UP000245507">
    <property type="component" value="Unassembled WGS sequence"/>
</dbReference>
<organism evidence="2 3">
    <name type="scientific">Nocardioides silvaticus</name>
    <dbReference type="NCBI Taxonomy" id="2201891"/>
    <lineage>
        <taxon>Bacteria</taxon>
        <taxon>Bacillati</taxon>
        <taxon>Actinomycetota</taxon>
        <taxon>Actinomycetes</taxon>
        <taxon>Propionibacteriales</taxon>
        <taxon>Nocardioidaceae</taxon>
        <taxon>Nocardioides</taxon>
    </lineage>
</organism>
<evidence type="ECO:0000313" key="3">
    <source>
        <dbReference type="Proteomes" id="UP000245507"/>
    </source>
</evidence>